<name>A0AB34H2C8_ESCRO</name>
<sequence>MSSNSLTFLKLCLHQTFLGLSKDLSFDHGSEKNCEGFPARDRYHTYTELPAILQRFKQNPKELRITWILRVCDRRGPTLSLNSGEPEPLGELTSDALFNSRCQALRSGCRTRLT</sequence>
<proteinExistence type="predicted"/>
<dbReference type="GO" id="GO:0009615">
    <property type="term" value="P:response to virus"/>
    <property type="evidence" value="ECO:0007669"/>
    <property type="project" value="TreeGrafter"/>
</dbReference>
<dbReference type="AlphaFoldDB" id="A0AB34H2C8"/>
<dbReference type="EMBL" id="JAIQCJ010002027">
    <property type="protein sequence ID" value="KAJ8785060.1"/>
    <property type="molecule type" value="Genomic_DNA"/>
</dbReference>
<evidence type="ECO:0000313" key="1">
    <source>
        <dbReference type="EMBL" id="KAJ8785060.1"/>
    </source>
</evidence>
<dbReference type="Proteomes" id="UP001159641">
    <property type="component" value="Unassembled WGS sequence"/>
</dbReference>
<gene>
    <name evidence="1" type="ORF">J1605_007616</name>
</gene>
<dbReference type="PANTHER" id="PTHR48195:SF1">
    <property type="entry name" value="RIKEN CDNA 2410002F23 GENE"/>
    <property type="match status" value="1"/>
</dbReference>
<accession>A0AB34H2C8</accession>
<dbReference type="GO" id="GO:0005794">
    <property type="term" value="C:Golgi apparatus"/>
    <property type="evidence" value="ECO:0007669"/>
    <property type="project" value="TreeGrafter"/>
</dbReference>
<evidence type="ECO:0000313" key="2">
    <source>
        <dbReference type="Proteomes" id="UP001159641"/>
    </source>
</evidence>
<dbReference type="PANTHER" id="PTHR48195">
    <property type="entry name" value="FRIEND VIRUS SUSCEPTIBILITY PROTEIN 1"/>
    <property type="match status" value="1"/>
</dbReference>
<comment type="caution">
    <text evidence="1">The sequence shown here is derived from an EMBL/GenBank/DDBJ whole genome shotgun (WGS) entry which is preliminary data.</text>
</comment>
<reference evidence="1 2" key="1">
    <citation type="submission" date="2022-11" db="EMBL/GenBank/DDBJ databases">
        <title>Whole genome sequence of Eschrichtius robustus ER-17-0199.</title>
        <authorList>
            <person name="Bruniche-Olsen A."/>
            <person name="Black A.N."/>
            <person name="Fields C.J."/>
            <person name="Walden K."/>
            <person name="Dewoody J.A."/>
        </authorList>
    </citation>
    <scope>NUCLEOTIDE SEQUENCE [LARGE SCALE GENOMIC DNA]</scope>
    <source>
        <strain evidence="1">ER-17-0199</strain>
        <tissue evidence="1">Blubber</tissue>
    </source>
</reference>
<organism evidence="1 2">
    <name type="scientific">Eschrichtius robustus</name>
    <name type="common">California gray whale</name>
    <name type="synonym">Eschrichtius gibbosus</name>
    <dbReference type="NCBI Taxonomy" id="9764"/>
    <lineage>
        <taxon>Eukaryota</taxon>
        <taxon>Metazoa</taxon>
        <taxon>Chordata</taxon>
        <taxon>Craniata</taxon>
        <taxon>Vertebrata</taxon>
        <taxon>Euteleostomi</taxon>
        <taxon>Mammalia</taxon>
        <taxon>Eutheria</taxon>
        <taxon>Laurasiatheria</taxon>
        <taxon>Artiodactyla</taxon>
        <taxon>Whippomorpha</taxon>
        <taxon>Cetacea</taxon>
        <taxon>Mysticeti</taxon>
        <taxon>Eschrichtiidae</taxon>
        <taxon>Eschrichtius</taxon>
    </lineage>
</organism>
<keyword evidence="2" id="KW-1185">Reference proteome</keyword>
<dbReference type="InterPro" id="IPR053270">
    <property type="entry name" value="Fv1_restriction_factor"/>
</dbReference>
<protein>
    <submittedName>
        <fullName evidence="1">Uncharacterized protein</fullName>
    </submittedName>
</protein>